<dbReference type="Pfam" id="PF07687">
    <property type="entry name" value="M20_dimer"/>
    <property type="match status" value="1"/>
</dbReference>
<gene>
    <name evidence="3" type="ORF">J421_1386</name>
</gene>
<dbReference type="GO" id="GO:0071713">
    <property type="term" value="F:para-aminobenzoyl-glutamate hydrolase activity"/>
    <property type="evidence" value="ECO:0007669"/>
    <property type="project" value="TreeGrafter"/>
</dbReference>
<dbReference type="Proteomes" id="UP000019151">
    <property type="component" value="Chromosome"/>
</dbReference>
<name>W0RHP3_9BACT</name>
<evidence type="ECO:0000256" key="1">
    <source>
        <dbReference type="SAM" id="SignalP"/>
    </source>
</evidence>
<dbReference type="Gene3D" id="3.30.70.360">
    <property type="match status" value="1"/>
</dbReference>
<keyword evidence="4" id="KW-1185">Reference proteome</keyword>
<dbReference type="InterPro" id="IPR011650">
    <property type="entry name" value="Peptidase_M20_dimer"/>
</dbReference>
<feature type="chain" id="PRO_5004795568" evidence="1">
    <location>
        <begin position="20"/>
        <end position="484"/>
    </location>
</feature>
<evidence type="ECO:0000313" key="3">
    <source>
        <dbReference type="EMBL" id="AHG88923.1"/>
    </source>
</evidence>
<evidence type="ECO:0000313" key="4">
    <source>
        <dbReference type="Proteomes" id="UP000019151"/>
    </source>
</evidence>
<dbReference type="HOGENOM" id="CLU_031812_0_1_0"/>
<dbReference type="GO" id="GO:0005737">
    <property type="term" value="C:cytoplasm"/>
    <property type="evidence" value="ECO:0007669"/>
    <property type="project" value="TreeGrafter"/>
</dbReference>
<dbReference type="GO" id="GO:0016805">
    <property type="term" value="F:dipeptidase activity"/>
    <property type="evidence" value="ECO:0007669"/>
    <property type="project" value="TreeGrafter"/>
</dbReference>
<evidence type="ECO:0000259" key="2">
    <source>
        <dbReference type="Pfam" id="PF07687"/>
    </source>
</evidence>
<dbReference type="InParanoid" id="W0RHP3"/>
<dbReference type="PANTHER" id="PTHR30575:SF0">
    <property type="entry name" value="XAA-ARG DIPEPTIDASE"/>
    <property type="match status" value="1"/>
</dbReference>
<feature type="domain" description="Peptidase M20 dimerisation" evidence="2">
    <location>
        <begin position="246"/>
        <end position="335"/>
    </location>
</feature>
<dbReference type="eggNOG" id="COG1473">
    <property type="taxonomic scope" value="Bacteria"/>
</dbReference>
<dbReference type="GO" id="GO:0046657">
    <property type="term" value="P:folic acid catabolic process"/>
    <property type="evidence" value="ECO:0007669"/>
    <property type="project" value="TreeGrafter"/>
</dbReference>
<dbReference type="SUPFAM" id="SSF53187">
    <property type="entry name" value="Zn-dependent exopeptidases"/>
    <property type="match status" value="1"/>
</dbReference>
<dbReference type="InterPro" id="IPR052030">
    <property type="entry name" value="Peptidase_M20/M20A_hydrolases"/>
</dbReference>
<organism evidence="3 4">
    <name type="scientific">Gemmatirosa kalamazoonensis</name>
    <dbReference type="NCBI Taxonomy" id="861299"/>
    <lineage>
        <taxon>Bacteria</taxon>
        <taxon>Pseudomonadati</taxon>
        <taxon>Gemmatimonadota</taxon>
        <taxon>Gemmatimonadia</taxon>
        <taxon>Gemmatimonadales</taxon>
        <taxon>Gemmatimonadaceae</taxon>
        <taxon>Gemmatirosa</taxon>
    </lineage>
</organism>
<accession>W0RHP3</accession>
<protein>
    <submittedName>
        <fullName evidence="3">Peptidase dimerization domain protein</fullName>
    </submittedName>
</protein>
<dbReference type="KEGG" id="gba:J421_1386"/>
<sequence>MRPSPALVVLSLAASSLVASPVLSSLGAQSTPTERAAAAQVLTEIDALQARIAPAPLARRMAERADADRDRVLARVESYWTGGMQGLSDWIGRHPEVGFKEVLAVDTLTKVLRAAGFRVDTGVAGLHTAFVARWDSPAGTNGPTLGLIGEYDALRGTQGDFHGDQHNAQSPVAIAAALALKDYMTEKRVPGRIAIYGTPGEEVDPPAKTIMWRAGVFKGADILVRSHSTTRTTRARAGFGVCCLNINSVKYVFKGRPSHQMSSWNGRNALEAAVMFYTAVDRLRPSFRPEASIQGIIPEGGAAPNVVPDRARVEYYIRYPDEIYLAHIDSMMANAARGAALAMGVEVEIEHVGEYRDGISLGSLEELQFAYARKLGAPKLVDEAERPSGYEESGWVSREIPGVGVRVASSEHANHTYEMTADNFTAMGHTAFLMDAKVEAAVLFDFLTNASFRATVQTEQKTMAALFDRYVAGLREAYAPELKP</sequence>
<reference evidence="3 4" key="1">
    <citation type="journal article" date="2014" name="Genome Announc.">
        <title>Genome Sequence and Methylome of Soil Bacterium Gemmatirosa kalamazoonensis KBS708T, a Member of the Rarely Cultivated Gemmatimonadetes Phylum.</title>
        <authorList>
            <person name="Debruyn J.M."/>
            <person name="Radosevich M."/>
            <person name="Wommack K.E."/>
            <person name="Polson S.W."/>
            <person name="Hauser L.J."/>
            <person name="Fawaz M.N."/>
            <person name="Korlach J."/>
            <person name="Tsai Y.C."/>
        </authorList>
    </citation>
    <scope>NUCLEOTIDE SEQUENCE [LARGE SCALE GENOMIC DNA]</scope>
    <source>
        <strain evidence="3 4">KBS708</strain>
    </source>
</reference>
<dbReference type="Gene3D" id="3.40.630.10">
    <property type="entry name" value="Zn peptidases"/>
    <property type="match status" value="1"/>
</dbReference>
<dbReference type="SUPFAM" id="SSF55031">
    <property type="entry name" value="Bacterial exopeptidase dimerisation domain"/>
    <property type="match status" value="1"/>
</dbReference>
<dbReference type="PANTHER" id="PTHR30575">
    <property type="entry name" value="PEPTIDASE M20"/>
    <property type="match status" value="1"/>
</dbReference>
<dbReference type="STRING" id="861299.J421_1386"/>
<feature type="signal peptide" evidence="1">
    <location>
        <begin position="1"/>
        <end position="19"/>
    </location>
</feature>
<proteinExistence type="predicted"/>
<dbReference type="AlphaFoldDB" id="W0RHP3"/>
<keyword evidence="1" id="KW-0732">Signal</keyword>
<dbReference type="InterPro" id="IPR036264">
    <property type="entry name" value="Bact_exopeptidase_dim_dom"/>
</dbReference>
<dbReference type="EMBL" id="CP007128">
    <property type="protein sequence ID" value="AHG88923.1"/>
    <property type="molecule type" value="Genomic_DNA"/>
</dbReference>